<organism evidence="1 2">
    <name type="scientific">Stylosanthes scabra</name>
    <dbReference type="NCBI Taxonomy" id="79078"/>
    <lineage>
        <taxon>Eukaryota</taxon>
        <taxon>Viridiplantae</taxon>
        <taxon>Streptophyta</taxon>
        <taxon>Embryophyta</taxon>
        <taxon>Tracheophyta</taxon>
        <taxon>Spermatophyta</taxon>
        <taxon>Magnoliopsida</taxon>
        <taxon>eudicotyledons</taxon>
        <taxon>Gunneridae</taxon>
        <taxon>Pentapetalae</taxon>
        <taxon>rosids</taxon>
        <taxon>fabids</taxon>
        <taxon>Fabales</taxon>
        <taxon>Fabaceae</taxon>
        <taxon>Papilionoideae</taxon>
        <taxon>50 kb inversion clade</taxon>
        <taxon>dalbergioids sensu lato</taxon>
        <taxon>Dalbergieae</taxon>
        <taxon>Pterocarpus clade</taxon>
        <taxon>Stylosanthes</taxon>
    </lineage>
</organism>
<dbReference type="Proteomes" id="UP001341840">
    <property type="component" value="Unassembled WGS sequence"/>
</dbReference>
<dbReference type="EMBL" id="JASCZI010121322">
    <property type="protein sequence ID" value="MED6161211.1"/>
    <property type="molecule type" value="Genomic_DNA"/>
</dbReference>
<accession>A0ABU6UJH9</accession>
<sequence length="103" mass="11761">MVLFRSSKINDNAYKIDLPDSRTNLFQEGGNDTSHERQTESWNMPVGPITRARAKMIKDGFTNMPKSFVQVMHQELTKTLDNDFGKTKVMLLSSCIRDSHQPS</sequence>
<evidence type="ECO:0000313" key="1">
    <source>
        <dbReference type="EMBL" id="MED6161211.1"/>
    </source>
</evidence>
<reference evidence="1 2" key="1">
    <citation type="journal article" date="2023" name="Plants (Basel)">
        <title>Bridging the Gap: Combining Genomics and Transcriptomics Approaches to Understand Stylosanthes scabra, an Orphan Legume from the Brazilian Caatinga.</title>
        <authorList>
            <person name="Ferreira-Neto J.R.C."/>
            <person name="da Silva M.D."/>
            <person name="Binneck E."/>
            <person name="de Melo N.F."/>
            <person name="da Silva R.H."/>
            <person name="de Melo A.L.T.M."/>
            <person name="Pandolfi V."/>
            <person name="Bustamante F.O."/>
            <person name="Brasileiro-Vidal A.C."/>
            <person name="Benko-Iseppon A.M."/>
        </authorList>
    </citation>
    <scope>NUCLEOTIDE SEQUENCE [LARGE SCALE GENOMIC DNA]</scope>
    <source>
        <tissue evidence="1">Leaves</tissue>
    </source>
</reference>
<evidence type="ECO:0000313" key="2">
    <source>
        <dbReference type="Proteomes" id="UP001341840"/>
    </source>
</evidence>
<keyword evidence="2" id="KW-1185">Reference proteome</keyword>
<name>A0ABU6UJH9_9FABA</name>
<protein>
    <submittedName>
        <fullName evidence="1">Uncharacterized protein</fullName>
    </submittedName>
</protein>
<comment type="caution">
    <text evidence="1">The sequence shown here is derived from an EMBL/GenBank/DDBJ whole genome shotgun (WGS) entry which is preliminary data.</text>
</comment>
<proteinExistence type="predicted"/>
<gene>
    <name evidence="1" type="ORF">PIB30_058551</name>
</gene>